<accession>A0A9Q1D9U8</accession>
<dbReference type="PANTHER" id="PTHR11362">
    <property type="entry name" value="PHOSPHATIDYLETHANOLAMINE-BINDING PROTEIN"/>
    <property type="match status" value="1"/>
</dbReference>
<organism evidence="1 2">
    <name type="scientific">Conger conger</name>
    <name type="common">Conger eel</name>
    <name type="synonym">Muraena conger</name>
    <dbReference type="NCBI Taxonomy" id="82655"/>
    <lineage>
        <taxon>Eukaryota</taxon>
        <taxon>Metazoa</taxon>
        <taxon>Chordata</taxon>
        <taxon>Craniata</taxon>
        <taxon>Vertebrata</taxon>
        <taxon>Euteleostomi</taxon>
        <taxon>Actinopterygii</taxon>
        <taxon>Neopterygii</taxon>
        <taxon>Teleostei</taxon>
        <taxon>Anguilliformes</taxon>
        <taxon>Congridae</taxon>
        <taxon>Conger</taxon>
    </lineage>
</organism>
<dbReference type="Gene3D" id="3.90.280.10">
    <property type="entry name" value="PEBP-like"/>
    <property type="match status" value="1"/>
</dbReference>
<dbReference type="OrthoDB" id="2506647at2759"/>
<gene>
    <name evidence="1" type="ORF">COCON_G00156160</name>
</gene>
<dbReference type="AlphaFoldDB" id="A0A9Q1D9U8"/>
<dbReference type="InterPro" id="IPR035810">
    <property type="entry name" value="PEBP_euk"/>
</dbReference>
<protein>
    <submittedName>
        <fullName evidence="1">Uncharacterized protein</fullName>
    </submittedName>
</protein>
<reference evidence="1" key="1">
    <citation type="journal article" date="2023" name="Science">
        <title>Genome structures resolve the early diversification of teleost fishes.</title>
        <authorList>
            <person name="Parey E."/>
            <person name="Louis A."/>
            <person name="Montfort J."/>
            <person name="Bouchez O."/>
            <person name="Roques C."/>
            <person name="Iampietro C."/>
            <person name="Lluch J."/>
            <person name="Castinel A."/>
            <person name="Donnadieu C."/>
            <person name="Desvignes T."/>
            <person name="Floi Bucao C."/>
            <person name="Jouanno E."/>
            <person name="Wen M."/>
            <person name="Mejri S."/>
            <person name="Dirks R."/>
            <person name="Jansen H."/>
            <person name="Henkel C."/>
            <person name="Chen W.J."/>
            <person name="Zahm M."/>
            <person name="Cabau C."/>
            <person name="Klopp C."/>
            <person name="Thompson A.W."/>
            <person name="Robinson-Rechavi M."/>
            <person name="Braasch I."/>
            <person name="Lecointre G."/>
            <person name="Bobe J."/>
            <person name="Postlethwait J.H."/>
            <person name="Berthelot C."/>
            <person name="Roest Crollius H."/>
            <person name="Guiguen Y."/>
        </authorList>
    </citation>
    <scope>NUCLEOTIDE SEQUENCE</scope>
    <source>
        <strain evidence="1">Concon-B</strain>
    </source>
</reference>
<dbReference type="Pfam" id="PF01161">
    <property type="entry name" value="PBP"/>
    <property type="match status" value="1"/>
</dbReference>
<sequence length="249" mass="28241">MAPYVSTNHVETDGHWSIAQEIQNEFICENHEPLQYLVKINHRKQGCDMKRLHIFLLCATVSLCKTQEVCGGECGAETLSEHDAGFCHGGLEVIYPELKISICSIVPRGQSLRDKISREWGPPRVRLTRIEKGKRYVLMMVDPDAPSRCSPTRAHWRHWLVADIAGSDLKKGDFKGSVLSEYRRPTPPRNSGLHRYQFMLFEQPADETLHLSQEESSSLGNWDPQAFIQRFGLGSPLAAVQFLTQNPKD</sequence>
<dbReference type="SUPFAM" id="SSF49777">
    <property type="entry name" value="PEBP-like"/>
    <property type="match status" value="1"/>
</dbReference>
<dbReference type="InterPro" id="IPR036610">
    <property type="entry name" value="PEBP-like_sf"/>
</dbReference>
<evidence type="ECO:0000313" key="1">
    <source>
        <dbReference type="EMBL" id="KAJ8263159.1"/>
    </source>
</evidence>
<proteinExistence type="predicted"/>
<dbReference type="EMBL" id="JAFJMO010000011">
    <property type="protein sequence ID" value="KAJ8263159.1"/>
    <property type="molecule type" value="Genomic_DNA"/>
</dbReference>
<dbReference type="PANTHER" id="PTHR11362:SF82">
    <property type="entry name" value="PHOSPHATIDYLETHANOLAMINE-BINDING PROTEIN 4"/>
    <property type="match status" value="1"/>
</dbReference>
<comment type="caution">
    <text evidence="1">The sequence shown here is derived from an EMBL/GenBank/DDBJ whole genome shotgun (WGS) entry which is preliminary data.</text>
</comment>
<dbReference type="InterPro" id="IPR008914">
    <property type="entry name" value="PEBP"/>
</dbReference>
<evidence type="ECO:0000313" key="2">
    <source>
        <dbReference type="Proteomes" id="UP001152803"/>
    </source>
</evidence>
<keyword evidence="2" id="KW-1185">Reference proteome</keyword>
<dbReference type="Proteomes" id="UP001152803">
    <property type="component" value="Unassembled WGS sequence"/>
</dbReference>
<name>A0A9Q1D9U8_CONCO</name>
<dbReference type="CDD" id="cd00866">
    <property type="entry name" value="PEBP_euk"/>
    <property type="match status" value="1"/>
</dbReference>